<dbReference type="KEGG" id="ncs:NCAS_0J02060"/>
<proteinExistence type="predicted"/>
<evidence type="ECO:0000313" key="3">
    <source>
        <dbReference type="Proteomes" id="UP000001640"/>
    </source>
</evidence>
<dbReference type="FunCoup" id="G0VKZ7">
    <property type="interactions" value="20"/>
</dbReference>
<evidence type="ECO:0000313" key="2">
    <source>
        <dbReference type="EMBL" id="CCC72185.1"/>
    </source>
</evidence>
<keyword evidence="3" id="KW-1185">Reference proteome</keyword>
<dbReference type="GO" id="GO:0007130">
    <property type="term" value="P:synaptonemal complex assembly"/>
    <property type="evidence" value="ECO:0007669"/>
    <property type="project" value="EnsemblFungi"/>
</dbReference>
<reference evidence="2 3" key="1">
    <citation type="journal article" date="2011" name="Proc. Natl. Acad. Sci. U.S.A.">
        <title>Evolutionary erosion of yeast sex chromosomes by mating-type switching accidents.</title>
        <authorList>
            <person name="Gordon J.L."/>
            <person name="Armisen D."/>
            <person name="Proux-Wera E."/>
            <person name="Oheigeartaigh S.S."/>
            <person name="Byrne K.P."/>
            <person name="Wolfe K.H."/>
        </authorList>
    </citation>
    <scope>NUCLEOTIDE SEQUENCE [LARGE SCALE GENOMIC DNA]</scope>
    <source>
        <strain evidence="3">ATCC 76901 / BCRC 22586 / CBS 4309 / NBRC 1992 / NRRL Y-12630</strain>
    </source>
</reference>
<sequence length="157" mass="18665">MSGAHIDQGVQTEVESIEFKKLAAQWQNEEYTERKKNEVLKNEIMKRIKETTELIEKAEGKVEVFEWDQLYDLSSNILEEYTKNVDSTLNRLDKLYHKQCLWKETAFVIDSHRGATSIGKAEEWMKQKEKHLEYKQVELERSANEIRKTVERLTKEK</sequence>
<dbReference type="GO" id="GO:0007131">
    <property type="term" value="P:reciprocal meiotic recombination"/>
    <property type="evidence" value="ECO:0007669"/>
    <property type="project" value="EnsemblFungi"/>
</dbReference>
<dbReference type="OrthoDB" id="4067025at2759"/>
<name>G0VKZ7_NAUCA</name>
<protein>
    <submittedName>
        <fullName evidence="2">Uncharacterized protein</fullName>
    </submittedName>
</protein>
<dbReference type="HOGENOM" id="CLU_122928_0_0_1"/>
<organism evidence="2 3">
    <name type="scientific">Naumovozyma castellii</name>
    <name type="common">Yeast</name>
    <name type="synonym">Saccharomyces castellii</name>
    <dbReference type="NCBI Taxonomy" id="27288"/>
    <lineage>
        <taxon>Eukaryota</taxon>
        <taxon>Fungi</taxon>
        <taxon>Dikarya</taxon>
        <taxon>Ascomycota</taxon>
        <taxon>Saccharomycotina</taxon>
        <taxon>Saccharomycetes</taxon>
        <taxon>Saccharomycetales</taxon>
        <taxon>Saccharomycetaceae</taxon>
        <taxon>Naumovozyma</taxon>
    </lineage>
</organism>
<reference key="2">
    <citation type="submission" date="2011-08" db="EMBL/GenBank/DDBJ databases">
        <title>Genome sequence of Naumovozyma castellii.</title>
        <authorList>
            <person name="Gordon J.L."/>
            <person name="Armisen D."/>
            <person name="Proux-Wera E."/>
            <person name="OhEigeartaigh S.S."/>
            <person name="Byrne K.P."/>
            <person name="Wolfe K.H."/>
        </authorList>
    </citation>
    <scope>NUCLEOTIDE SEQUENCE</scope>
    <source>
        <strain>Type strain:CBS 4309</strain>
    </source>
</reference>
<feature type="coiled-coil region" evidence="1">
    <location>
        <begin position="41"/>
        <end position="98"/>
    </location>
</feature>
<gene>
    <name evidence="2" type="primary">NCAS0J02060</name>
    <name evidence="2" type="ordered locus">NCAS_0J02060</name>
</gene>
<dbReference type="AlphaFoldDB" id="G0VKZ7"/>
<evidence type="ECO:0000256" key="1">
    <source>
        <dbReference type="SAM" id="Coils"/>
    </source>
</evidence>
<dbReference type="OMA" id="QYLWQEA"/>
<dbReference type="InParanoid" id="G0VKZ7"/>
<dbReference type="Proteomes" id="UP000001640">
    <property type="component" value="Chromosome 10"/>
</dbReference>
<keyword evidence="1" id="KW-0175">Coiled coil</keyword>
<dbReference type="GO" id="GO:0016925">
    <property type="term" value="P:protein sumoylation"/>
    <property type="evidence" value="ECO:0007669"/>
    <property type="project" value="EnsemblFungi"/>
</dbReference>
<accession>G0VKZ7</accession>
<dbReference type="eggNOG" id="ENOG502S5T2">
    <property type="taxonomic scope" value="Eukaryota"/>
</dbReference>
<dbReference type="GO" id="GO:0005777">
    <property type="term" value="C:peroxisome"/>
    <property type="evidence" value="ECO:0007669"/>
    <property type="project" value="EnsemblFungi"/>
</dbReference>
<dbReference type="RefSeq" id="XP_003678523.1">
    <property type="nucleotide sequence ID" value="XM_003678475.1"/>
</dbReference>
<dbReference type="GeneID" id="96905882"/>
<dbReference type="GO" id="GO:0000795">
    <property type="term" value="C:synaptonemal complex"/>
    <property type="evidence" value="ECO:0007669"/>
    <property type="project" value="EnsemblFungi"/>
</dbReference>
<dbReference type="EMBL" id="HE576761">
    <property type="protein sequence ID" value="CCC72185.1"/>
    <property type="molecule type" value="Genomic_DNA"/>
</dbReference>